<feature type="compositionally biased region" description="Low complexity" evidence="9">
    <location>
        <begin position="452"/>
        <end position="461"/>
    </location>
</feature>
<keyword evidence="3" id="KW-0597">Phosphoprotein</keyword>
<keyword evidence="8" id="KW-0902">Two-component regulatory system</keyword>
<feature type="domain" description="Histidine kinase/HSP90-like ATPase" evidence="11">
    <location>
        <begin position="321"/>
        <end position="412"/>
    </location>
</feature>
<evidence type="ECO:0000256" key="10">
    <source>
        <dbReference type="SAM" id="Phobius"/>
    </source>
</evidence>
<dbReference type="Pfam" id="PF07730">
    <property type="entry name" value="HisKA_3"/>
    <property type="match status" value="1"/>
</dbReference>
<keyword evidence="10" id="KW-1133">Transmembrane helix</keyword>
<feature type="transmembrane region" description="Helical" evidence="10">
    <location>
        <begin position="120"/>
        <end position="139"/>
    </location>
</feature>
<dbReference type="SUPFAM" id="SSF55874">
    <property type="entry name" value="ATPase domain of HSP90 chaperone/DNA topoisomerase II/histidine kinase"/>
    <property type="match status" value="1"/>
</dbReference>
<dbReference type="OrthoDB" id="227596at2"/>
<keyword evidence="15" id="KW-1185">Reference proteome</keyword>
<dbReference type="EC" id="2.7.13.3" evidence="2"/>
<dbReference type="AlphaFoldDB" id="A0A411YET4"/>
<evidence type="ECO:0000256" key="7">
    <source>
        <dbReference type="ARBA" id="ARBA00022840"/>
    </source>
</evidence>
<comment type="catalytic activity">
    <reaction evidence="1">
        <text>ATP + protein L-histidine = ADP + protein N-phospho-L-histidine.</text>
        <dbReference type="EC" id="2.7.13.3"/>
    </reaction>
</comment>
<dbReference type="InterPro" id="IPR036890">
    <property type="entry name" value="HATPase_C_sf"/>
</dbReference>
<dbReference type="KEGG" id="erz:ER308_09180"/>
<evidence type="ECO:0000256" key="8">
    <source>
        <dbReference type="ARBA" id="ARBA00023012"/>
    </source>
</evidence>
<dbReference type="GO" id="GO:0000155">
    <property type="term" value="F:phosphorelay sensor kinase activity"/>
    <property type="evidence" value="ECO:0007669"/>
    <property type="project" value="InterPro"/>
</dbReference>
<dbReference type="Gene3D" id="3.30.565.10">
    <property type="entry name" value="Histidine kinase-like ATPase, C-terminal domain"/>
    <property type="match status" value="1"/>
</dbReference>
<evidence type="ECO:0000259" key="12">
    <source>
        <dbReference type="Pfam" id="PF07730"/>
    </source>
</evidence>
<dbReference type="PANTHER" id="PTHR24421:SF10">
    <property type="entry name" value="NITRATE_NITRITE SENSOR PROTEIN NARQ"/>
    <property type="match status" value="1"/>
</dbReference>
<evidence type="ECO:0000256" key="2">
    <source>
        <dbReference type="ARBA" id="ARBA00012438"/>
    </source>
</evidence>
<protein>
    <recommendedName>
        <fullName evidence="2">histidine kinase</fullName>
        <ecNumber evidence="2">2.7.13.3</ecNumber>
    </recommendedName>
</protein>
<keyword evidence="10" id="KW-0812">Transmembrane</keyword>
<evidence type="ECO:0000256" key="6">
    <source>
        <dbReference type="ARBA" id="ARBA00022777"/>
    </source>
</evidence>
<accession>A0A411YET4</accession>
<gene>
    <name evidence="14" type="ORF">ER308_09180</name>
</gene>
<evidence type="ECO:0000259" key="13">
    <source>
        <dbReference type="Pfam" id="PF23539"/>
    </source>
</evidence>
<evidence type="ECO:0000313" key="15">
    <source>
        <dbReference type="Proteomes" id="UP000291469"/>
    </source>
</evidence>
<evidence type="ECO:0000256" key="3">
    <source>
        <dbReference type="ARBA" id="ARBA00022553"/>
    </source>
</evidence>
<keyword evidence="6 14" id="KW-0418">Kinase</keyword>
<dbReference type="InterPro" id="IPR050482">
    <property type="entry name" value="Sensor_HK_TwoCompSys"/>
</dbReference>
<feature type="transmembrane region" description="Helical" evidence="10">
    <location>
        <begin position="53"/>
        <end position="72"/>
    </location>
</feature>
<dbReference type="CDD" id="cd16917">
    <property type="entry name" value="HATPase_UhpB-NarQ-NarX-like"/>
    <property type="match status" value="1"/>
</dbReference>
<organism evidence="14 15">
    <name type="scientific">Egibacter rhizosphaerae</name>
    <dbReference type="NCBI Taxonomy" id="1670831"/>
    <lineage>
        <taxon>Bacteria</taxon>
        <taxon>Bacillati</taxon>
        <taxon>Actinomycetota</taxon>
        <taxon>Nitriliruptoria</taxon>
        <taxon>Egibacterales</taxon>
        <taxon>Egibacteraceae</taxon>
        <taxon>Egibacter</taxon>
    </lineage>
</organism>
<keyword evidence="4" id="KW-0808">Transferase</keyword>
<sequence length="479" mass="50594">MQRLRRALARVGIRTPFARDVLLAVLIGLLSVAMFAGNHVVSAAVGMPIERTPLTMAVELGGVLLASGSLAWRRRAPLAVALAATFGYVTTVVGPAEEGSQNLAVWIALYSLGAYAGRRTALLGGIASASISALSFVIIPRELPGQITISAGQLVVAESVANAVSIGIAILIGAYVQTRRAYRAELVERAERLERERELEADRAVASERGRIARELHDVVAHHLSGMVVQAGAAERLVDRDPEQAREMLGQIRADGKSTLESMRQLIGILREEADTDGTAPQPGLDALDTVVAQVRAAGVRVTVDLEGEARDLRPELDLAAFRVAQEGLTNVRKHSPGANATVTVRYQPRDLVIEIANSPSDPDQGAPLEEEPSSGVGLVGMRERVTMLGGDLSAGPRSDGGWRVRARLPFEPAHGGPSGDAALGRRTGDGSDPSEDDSDPSTEGPHRSADGPDPSADGPDPANPSTRRPGTESEEIER</sequence>
<dbReference type="InterPro" id="IPR055558">
    <property type="entry name" value="DUF7134"/>
</dbReference>
<dbReference type="Gene3D" id="1.20.5.1930">
    <property type="match status" value="1"/>
</dbReference>
<evidence type="ECO:0000313" key="14">
    <source>
        <dbReference type="EMBL" id="QBI19701.1"/>
    </source>
</evidence>
<evidence type="ECO:0000259" key="11">
    <source>
        <dbReference type="Pfam" id="PF02518"/>
    </source>
</evidence>
<dbReference type="Pfam" id="PF02518">
    <property type="entry name" value="HATPase_c"/>
    <property type="match status" value="1"/>
</dbReference>
<dbReference type="EMBL" id="CP036402">
    <property type="protein sequence ID" value="QBI19701.1"/>
    <property type="molecule type" value="Genomic_DNA"/>
</dbReference>
<keyword evidence="10" id="KW-0472">Membrane</keyword>
<dbReference type="RefSeq" id="WP_131154698.1">
    <property type="nucleotide sequence ID" value="NZ_CP036402.1"/>
</dbReference>
<proteinExistence type="predicted"/>
<feature type="transmembrane region" description="Helical" evidence="10">
    <location>
        <begin position="159"/>
        <end position="176"/>
    </location>
</feature>
<dbReference type="GO" id="GO:0016020">
    <property type="term" value="C:membrane"/>
    <property type="evidence" value="ECO:0007669"/>
    <property type="project" value="InterPro"/>
</dbReference>
<evidence type="ECO:0000256" key="1">
    <source>
        <dbReference type="ARBA" id="ARBA00000085"/>
    </source>
</evidence>
<dbReference type="InterPro" id="IPR011712">
    <property type="entry name" value="Sig_transdc_His_kin_sub3_dim/P"/>
</dbReference>
<keyword evidence="5" id="KW-0547">Nucleotide-binding</keyword>
<evidence type="ECO:0000256" key="4">
    <source>
        <dbReference type="ARBA" id="ARBA00022679"/>
    </source>
</evidence>
<dbReference type="PANTHER" id="PTHR24421">
    <property type="entry name" value="NITRATE/NITRITE SENSOR PROTEIN NARX-RELATED"/>
    <property type="match status" value="1"/>
</dbReference>
<feature type="region of interest" description="Disordered" evidence="9">
    <location>
        <begin position="409"/>
        <end position="479"/>
    </location>
</feature>
<reference evidence="14 15" key="1">
    <citation type="submission" date="2019-01" db="EMBL/GenBank/DDBJ databases">
        <title>Egibacter rhizosphaerae EGI 80759T.</title>
        <authorList>
            <person name="Chen D.-D."/>
            <person name="Tian Y."/>
            <person name="Jiao J.-Y."/>
            <person name="Zhang X.-T."/>
            <person name="Zhang Y.-G."/>
            <person name="Zhang Y."/>
            <person name="Xiao M."/>
            <person name="Shu W.-S."/>
            <person name="Li W.-J."/>
        </authorList>
    </citation>
    <scope>NUCLEOTIDE SEQUENCE [LARGE SCALE GENOMIC DNA]</scope>
    <source>
        <strain evidence="14 15">EGI 80759</strain>
    </source>
</reference>
<dbReference type="GO" id="GO:0005524">
    <property type="term" value="F:ATP binding"/>
    <property type="evidence" value="ECO:0007669"/>
    <property type="project" value="UniProtKB-KW"/>
</dbReference>
<evidence type="ECO:0000256" key="9">
    <source>
        <dbReference type="SAM" id="MobiDB-lite"/>
    </source>
</evidence>
<feature type="transmembrane region" description="Helical" evidence="10">
    <location>
        <begin position="21"/>
        <end position="41"/>
    </location>
</feature>
<dbReference type="Pfam" id="PF23539">
    <property type="entry name" value="DUF7134"/>
    <property type="match status" value="1"/>
</dbReference>
<dbReference type="Proteomes" id="UP000291469">
    <property type="component" value="Chromosome"/>
</dbReference>
<dbReference type="InterPro" id="IPR003594">
    <property type="entry name" value="HATPase_dom"/>
</dbReference>
<dbReference type="GO" id="GO:0046983">
    <property type="term" value="F:protein dimerization activity"/>
    <property type="evidence" value="ECO:0007669"/>
    <property type="project" value="InterPro"/>
</dbReference>
<evidence type="ECO:0000256" key="5">
    <source>
        <dbReference type="ARBA" id="ARBA00022741"/>
    </source>
</evidence>
<feature type="region of interest" description="Disordered" evidence="9">
    <location>
        <begin position="357"/>
        <end position="379"/>
    </location>
</feature>
<name>A0A411YET4_9ACTN</name>
<keyword evidence="7" id="KW-0067">ATP-binding</keyword>
<feature type="domain" description="Signal transduction histidine kinase subgroup 3 dimerisation and phosphoacceptor" evidence="12">
    <location>
        <begin position="208"/>
        <end position="273"/>
    </location>
</feature>
<feature type="domain" description="DUF7134" evidence="13">
    <location>
        <begin position="14"/>
        <end position="180"/>
    </location>
</feature>